<evidence type="ECO:0000313" key="2">
    <source>
        <dbReference type="WBParaSite" id="SMUV_0000526401-mRNA-1"/>
    </source>
</evidence>
<evidence type="ECO:0000313" key="1">
    <source>
        <dbReference type="Proteomes" id="UP000046393"/>
    </source>
</evidence>
<proteinExistence type="predicted"/>
<accession>A0A0N5AL65</accession>
<name>A0A0N5AL65_9BILA</name>
<protein>
    <submittedName>
        <fullName evidence="2">Orcokinin peptides type B</fullName>
    </submittedName>
</protein>
<organism evidence="1 2">
    <name type="scientific">Syphacia muris</name>
    <dbReference type="NCBI Taxonomy" id="451379"/>
    <lineage>
        <taxon>Eukaryota</taxon>
        <taxon>Metazoa</taxon>
        <taxon>Ecdysozoa</taxon>
        <taxon>Nematoda</taxon>
        <taxon>Chromadorea</taxon>
        <taxon>Rhabditida</taxon>
        <taxon>Spirurina</taxon>
        <taxon>Oxyuridomorpha</taxon>
        <taxon>Oxyuroidea</taxon>
        <taxon>Oxyuridae</taxon>
        <taxon>Syphacia</taxon>
    </lineage>
</organism>
<keyword evidence="1" id="KW-1185">Reference proteome</keyword>
<reference evidence="2" key="1">
    <citation type="submission" date="2017-02" db="UniProtKB">
        <authorList>
            <consortium name="WormBaseParasite"/>
        </authorList>
    </citation>
    <scope>IDENTIFICATION</scope>
</reference>
<dbReference type="STRING" id="451379.A0A0N5AL65"/>
<dbReference type="Proteomes" id="UP000046393">
    <property type="component" value="Unplaced"/>
</dbReference>
<dbReference type="AlphaFoldDB" id="A0A0N5AL65"/>
<dbReference type="WBParaSite" id="SMUV_0000526401-mRNA-1">
    <property type="protein sequence ID" value="SMUV_0000526401-mRNA-1"/>
    <property type="gene ID" value="SMUV_0000526401"/>
</dbReference>
<sequence>MPSISDKFVYLKDYFGAKVVGLQPLHLNSRKSGNAQKSLKSSLEEMEAFAYLSELAVSPSGYAYGPLDKRPLSSIGSPKKRALSDSIEGTGFGGLDKRALGDIEGIGFGGLEKRSKYFGENKFYKRALGDIEGTGFDDLEKRALEDIEGIGFGGLEKRALGDIEGTGFGGLEKRFIRTGKRALDALDQKGFNGLDKRSLKVEPAILRFFSKPLFLF</sequence>